<reference evidence="1" key="2">
    <citation type="journal article" date="2015" name="Fish Shellfish Immunol.">
        <title>Early steps in the European eel (Anguilla anguilla)-Vibrio vulnificus interaction in the gills: Role of the RtxA13 toxin.</title>
        <authorList>
            <person name="Callol A."/>
            <person name="Pajuelo D."/>
            <person name="Ebbesson L."/>
            <person name="Teles M."/>
            <person name="MacKenzie S."/>
            <person name="Amaro C."/>
        </authorList>
    </citation>
    <scope>NUCLEOTIDE SEQUENCE</scope>
</reference>
<dbReference type="EMBL" id="GBXM01066608">
    <property type="protein sequence ID" value="JAH41969.1"/>
    <property type="molecule type" value="Transcribed_RNA"/>
</dbReference>
<protein>
    <submittedName>
        <fullName evidence="1">Uncharacterized protein</fullName>
    </submittedName>
</protein>
<proteinExistence type="predicted"/>
<organism evidence="1">
    <name type="scientific">Anguilla anguilla</name>
    <name type="common">European freshwater eel</name>
    <name type="synonym">Muraena anguilla</name>
    <dbReference type="NCBI Taxonomy" id="7936"/>
    <lineage>
        <taxon>Eukaryota</taxon>
        <taxon>Metazoa</taxon>
        <taxon>Chordata</taxon>
        <taxon>Craniata</taxon>
        <taxon>Vertebrata</taxon>
        <taxon>Euteleostomi</taxon>
        <taxon>Actinopterygii</taxon>
        <taxon>Neopterygii</taxon>
        <taxon>Teleostei</taxon>
        <taxon>Anguilliformes</taxon>
        <taxon>Anguillidae</taxon>
        <taxon>Anguilla</taxon>
    </lineage>
</organism>
<accession>A0A0E9SKQ5</accession>
<reference evidence="1" key="1">
    <citation type="submission" date="2014-11" db="EMBL/GenBank/DDBJ databases">
        <authorList>
            <person name="Amaro Gonzalez C."/>
        </authorList>
    </citation>
    <scope>NUCLEOTIDE SEQUENCE</scope>
</reference>
<name>A0A0E9SKQ5_ANGAN</name>
<dbReference type="AlphaFoldDB" id="A0A0E9SKQ5"/>
<sequence length="87" mass="9758">MTLLPSRPTFLSPQYNNVPKTLPPFSLFLVSFLKKDPVRSSAWACSSPSVVVRVLLSVIVPYVDRMLQPPNGAFCKQSCSRLLPVWH</sequence>
<evidence type="ECO:0000313" key="1">
    <source>
        <dbReference type="EMBL" id="JAH41969.1"/>
    </source>
</evidence>